<dbReference type="Proteomes" id="UP000076595">
    <property type="component" value="Chromosome"/>
</dbReference>
<evidence type="ECO:0000256" key="1">
    <source>
        <dbReference type="SAM" id="MobiDB-lite"/>
    </source>
</evidence>
<feature type="region of interest" description="Disordered" evidence="1">
    <location>
        <begin position="98"/>
        <end position="128"/>
    </location>
</feature>
<keyword evidence="4" id="KW-1185">Reference proteome</keyword>
<reference evidence="3 4" key="1">
    <citation type="submission" date="2015-03" db="EMBL/GenBank/DDBJ databases">
        <title>Genome study of Acetobacter sp. SLV-7.</title>
        <authorList>
            <person name="Cho G.Y."/>
            <person name="Jeon C.O."/>
        </authorList>
    </citation>
    <scope>NUCLEOTIDE SEQUENCE [LARGE SCALE GENOMIC DNA]</scope>
    <source>
        <strain evidence="3 4">SLV-7</strain>
    </source>
</reference>
<organism evidence="3 4">
    <name type="scientific">Acetobacter oryzifermentans</name>
    <dbReference type="NCBI Taxonomy" id="1633874"/>
    <lineage>
        <taxon>Bacteria</taxon>
        <taxon>Pseudomonadati</taxon>
        <taxon>Pseudomonadota</taxon>
        <taxon>Alphaproteobacteria</taxon>
        <taxon>Acetobacterales</taxon>
        <taxon>Acetobacteraceae</taxon>
        <taxon>Acetobacter</taxon>
    </lineage>
</organism>
<dbReference type="EMBL" id="CP011120">
    <property type="protein sequence ID" value="ANA13091.1"/>
    <property type="molecule type" value="Genomic_DNA"/>
</dbReference>
<proteinExistence type="predicted"/>
<evidence type="ECO:0000256" key="2">
    <source>
        <dbReference type="SAM" id="Phobius"/>
    </source>
</evidence>
<feature type="transmembrane region" description="Helical" evidence="2">
    <location>
        <begin position="20"/>
        <end position="37"/>
    </location>
</feature>
<accession>A0ABM6AHA8</accession>
<keyword evidence="2" id="KW-0812">Transmembrane</keyword>
<evidence type="ECO:0000313" key="3">
    <source>
        <dbReference type="EMBL" id="ANA13091.1"/>
    </source>
</evidence>
<sequence>MARKSMGKLIFAMAQDIRMLALGNTAFGIWVKLIALIEEIGLDGSLTFGMARAPSLADIARIQFDMTETELKTHLETQSKTQVLSWNADTQTLAYGPELQPSKRTLANRENGKKGGRPPGKHITERTDPAQRYLPPMSIKGGKSMPASQTQPKTHGSIAKLALTKSNKALAKQGMPSNEEIDTVYNCIGPKAFEAAGFDPARDMQNWSAARQWAADGLKAGLTVDEIERLVISEVSRIAQRQREKGKPATHLGYFGKAVQQSIALGNVPPPVRTQAEQQAETQWEQAMQDWMRTGCQSPQPQITDFIKQAAA</sequence>
<protein>
    <submittedName>
        <fullName evidence="3">Uncharacterized protein</fullName>
    </submittedName>
</protein>
<keyword evidence="2" id="KW-1133">Transmembrane helix</keyword>
<keyword evidence="2" id="KW-0472">Membrane</keyword>
<name>A0ABM6AHA8_9PROT</name>
<evidence type="ECO:0000313" key="4">
    <source>
        <dbReference type="Proteomes" id="UP000076595"/>
    </source>
</evidence>
<gene>
    <name evidence="3" type="ORF">WG31_02950</name>
</gene>